<feature type="domain" description="Smf/DprA SLOG" evidence="2">
    <location>
        <begin position="1"/>
        <end position="47"/>
    </location>
</feature>
<evidence type="ECO:0000259" key="2">
    <source>
        <dbReference type="Pfam" id="PF02481"/>
    </source>
</evidence>
<dbReference type="InterPro" id="IPR003488">
    <property type="entry name" value="DprA"/>
</dbReference>
<feature type="domain" description="DprA winged helix" evidence="3">
    <location>
        <begin position="67"/>
        <end position="108"/>
    </location>
</feature>
<protein>
    <submittedName>
        <fullName evidence="4">Uncharacterized protein</fullName>
    </submittedName>
</protein>
<evidence type="ECO:0000259" key="3">
    <source>
        <dbReference type="Pfam" id="PF17782"/>
    </source>
</evidence>
<dbReference type="Gene3D" id="3.40.50.450">
    <property type="match status" value="1"/>
</dbReference>
<dbReference type="InterPro" id="IPR036388">
    <property type="entry name" value="WH-like_DNA-bd_sf"/>
</dbReference>
<comment type="similarity">
    <text evidence="1">Belongs to the DprA/Smf family.</text>
</comment>
<evidence type="ECO:0000313" key="4">
    <source>
        <dbReference type="EMBL" id="GAI06595.1"/>
    </source>
</evidence>
<dbReference type="Pfam" id="PF17782">
    <property type="entry name" value="WHD_DprA"/>
    <property type="match status" value="1"/>
</dbReference>
<feature type="non-terminal residue" evidence="4">
    <location>
        <position position="1"/>
    </location>
</feature>
<dbReference type="GO" id="GO:0009294">
    <property type="term" value="P:DNA-mediated transformation"/>
    <property type="evidence" value="ECO:0007669"/>
    <property type="project" value="InterPro"/>
</dbReference>
<dbReference type="Gene3D" id="1.10.10.10">
    <property type="entry name" value="Winged helix-like DNA-binding domain superfamily/Winged helix DNA-binding domain"/>
    <property type="match status" value="1"/>
</dbReference>
<proteinExistence type="inferred from homology"/>
<sequence length="117" mass="12920">AKWAQKQRKKVFAVPGPVYSLNSKGTHFLIKQGAKLVESADDILKELSLPKIKKKELKGEILEENLISKVLSEGNLPIDKIIEKTKLTPQIVSANLSLMEIDGKVKNLGANVYALAR</sequence>
<dbReference type="Pfam" id="PF02481">
    <property type="entry name" value="DNA_processg_A"/>
    <property type="match status" value="1"/>
</dbReference>
<comment type="caution">
    <text evidence="4">The sequence shown here is derived from an EMBL/GenBank/DDBJ whole genome shotgun (WGS) entry which is preliminary data.</text>
</comment>
<name>X1LW03_9ZZZZ</name>
<dbReference type="EMBL" id="BARV01007339">
    <property type="protein sequence ID" value="GAI06595.1"/>
    <property type="molecule type" value="Genomic_DNA"/>
</dbReference>
<organism evidence="4">
    <name type="scientific">marine sediment metagenome</name>
    <dbReference type="NCBI Taxonomy" id="412755"/>
    <lineage>
        <taxon>unclassified sequences</taxon>
        <taxon>metagenomes</taxon>
        <taxon>ecological metagenomes</taxon>
    </lineage>
</organism>
<evidence type="ECO:0000256" key="1">
    <source>
        <dbReference type="ARBA" id="ARBA00006525"/>
    </source>
</evidence>
<dbReference type="InterPro" id="IPR057666">
    <property type="entry name" value="DrpA_SLOG"/>
</dbReference>
<dbReference type="InterPro" id="IPR041614">
    <property type="entry name" value="DprA_WH"/>
</dbReference>
<dbReference type="AlphaFoldDB" id="X1LW03"/>
<gene>
    <name evidence="4" type="ORF">S06H3_14961</name>
</gene>
<dbReference type="PANTHER" id="PTHR43022">
    <property type="entry name" value="PROTEIN SMF"/>
    <property type="match status" value="1"/>
</dbReference>
<dbReference type="PANTHER" id="PTHR43022:SF1">
    <property type="entry name" value="PROTEIN SMF"/>
    <property type="match status" value="1"/>
</dbReference>
<reference evidence="4" key="1">
    <citation type="journal article" date="2014" name="Front. Microbiol.">
        <title>High frequency of phylogenetically diverse reductive dehalogenase-homologous genes in deep subseafloor sedimentary metagenomes.</title>
        <authorList>
            <person name="Kawai M."/>
            <person name="Futagami T."/>
            <person name="Toyoda A."/>
            <person name="Takaki Y."/>
            <person name="Nishi S."/>
            <person name="Hori S."/>
            <person name="Arai W."/>
            <person name="Tsubouchi T."/>
            <person name="Morono Y."/>
            <person name="Uchiyama I."/>
            <person name="Ito T."/>
            <person name="Fujiyama A."/>
            <person name="Inagaki F."/>
            <person name="Takami H."/>
        </authorList>
    </citation>
    <scope>NUCLEOTIDE SEQUENCE</scope>
    <source>
        <strain evidence="4">Expedition CK06-06</strain>
    </source>
</reference>
<accession>X1LW03</accession>